<feature type="signal peptide" evidence="1">
    <location>
        <begin position="1"/>
        <end position="15"/>
    </location>
</feature>
<dbReference type="RefSeq" id="WP_089903256.1">
    <property type="nucleotide sequence ID" value="NZ_FOCI01000013.1"/>
</dbReference>
<dbReference type="Pfam" id="PF13472">
    <property type="entry name" value="Lipase_GDSL_2"/>
    <property type="match status" value="1"/>
</dbReference>
<keyword evidence="3" id="KW-0378">Hydrolase</keyword>
<evidence type="ECO:0000313" key="3">
    <source>
        <dbReference type="EMBL" id="SEN32990.1"/>
    </source>
</evidence>
<feature type="domain" description="SGNH hydrolase-type esterase" evidence="2">
    <location>
        <begin position="26"/>
        <end position="198"/>
    </location>
</feature>
<dbReference type="OrthoDB" id="7840049at2"/>
<dbReference type="STRING" id="245187.SAMN04488003_11371"/>
<dbReference type="EMBL" id="FOCI01000013">
    <property type="protein sequence ID" value="SEN32990.1"/>
    <property type="molecule type" value="Genomic_DNA"/>
</dbReference>
<reference evidence="3 4" key="1">
    <citation type="submission" date="2016-10" db="EMBL/GenBank/DDBJ databases">
        <authorList>
            <person name="de Groot N.N."/>
        </authorList>
    </citation>
    <scope>NUCLEOTIDE SEQUENCE [LARGE SCALE GENOMIC DNA]</scope>
    <source>
        <strain evidence="3 4">DSM 16213</strain>
    </source>
</reference>
<dbReference type="SUPFAM" id="SSF52266">
    <property type="entry name" value="SGNH hydrolase"/>
    <property type="match status" value="1"/>
</dbReference>
<dbReference type="InterPro" id="IPR036514">
    <property type="entry name" value="SGNH_hydro_sf"/>
</dbReference>
<keyword evidence="1" id="KW-0732">Signal</keyword>
<accession>A0A1H8FN13</accession>
<evidence type="ECO:0000259" key="2">
    <source>
        <dbReference type="Pfam" id="PF13472"/>
    </source>
</evidence>
<keyword evidence="4" id="KW-1185">Reference proteome</keyword>
<proteinExistence type="predicted"/>
<evidence type="ECO:0000313" key="4">
    <source>
        <dbReference type="Proteomes" id="UP000199585"/>
    </source>
</evidence>
<dbReference type="CDD" id="cd00229">
    <property type="entry name" value="SGNH_hydrolase"/>
    <property type="match status" value="1"/>
</dbReference>
<dbReference type="InterPro" id="IPR013830">
    <property type="entry name" value="SGNH_hydro"/>
</dbReference>
<gene>
    <name evidence="3" type="ORF">SAMN04488003_11371</name>
</gene>
<name>A0A1H8FN13_9RHOB</name>
<feature type="chain" id="PRO_5012701095" evidence="1">
    <location>
        <begin position="16"/>
        <end position="212"/>
    </location>
</feature>
<sequence>MRGALALIVLLGACAAPQVGPVGVLAVGDSVLAWNRLSGGDIPRVAATQAGVASQNRAVLGARFLETVPGQYREGPWDWVIVNGGANDLRGTCGCDGCDATLDALVTPGGQGGAMPDFARDMVARDHKVILLGYYGTSVAGGPFADCADELSELSRRLALTAAADPGITFVDAKAAIDPADLGLYAPDLAHPSAAGSAAIGALVGAAMRTAP</sequence>
<dbReference type="GO" id="GO:0016788">
    <property type="term" value="F:hydrolase activity, acting on ester bonds"/>
    <property type="evidence" value="ECO:0007669"/>
    <property type="project" value="UniProtKB-ARBA"/>
</dbReference>
<protein>
    <submittedName>
        <fullName evidence="3">GDSL-like Lipase/Acylhydrolase family protein</fullName>
    </submittedName>
</protein>
<organism evidence="3 4">
    <name type="scientific">Loktanella fryxellensis</name>
    <dbReference type="NCBI Taxonomy" id="245187"/>
    <lineage>
        <taxon>Bacteria</taxon>
        <taxon>Pseudomonadati</taxon>
        <taxon>Pseudomonadota</taxon>
        <taxon>Alphaproteobacteria</taxon>
        <taxon>Rhodobacterales</taxon>
        <taxon>Roseobacteraceae</taxon>
        <taxon>Loktanella</taxon>
    </lineage>
</organism>
<evidence type="ECO:0000256" key="1">
    <source>
        <dbReference type="SAM" id="SignalP"/>
    </source>
</evidence>
<dbReference type="Gene3D" id="3.40.50.1110">
    <property type="entry name" value="SGNH hydrolase"/>
    <property type="match status" value="1"/>
</dbReference>
<dbReference type="Proteomes" id="UP000199585">
    <property type="component" value="Unassembled WGS sequence"/>
</dbReference>
<dbReference type="AlphaFoldDB" id="A0A1H8FN13"/>